<gene>
    <name evidence="4" type="ORF">SAMN05216192_11577</name>
</gene>
<evidence type="ECO:0000313" key="4">
    <source>
        <dbReference type="EMBL" id="SDJ33607.1"/>
    </source>
</evidence>
<dbReference type="Pfam" id="PF07833">
    <property type="entry name" value="Cu_amine_oxidN1"/>
    <property type="match status" value="1"/>
</dbReference>
<evidence type="ECO:0000259" key="3">
    <source>
        <dbReference type="Pfam" id="PF13472"/>
    </source>
</evidence>
<dbReference type="InterPro" id="IPR013830">
    <property type="entry name" value="SGNH_hydro"/>
</dbReference>
<dbReference type="GO" id="GO:0004622">
    <property type="term" value="F:phosphatidylcholine lysophospholipase activity"/>
    <property type="evidence" value="ECO:0007669"/>
    <property type="project" value="TreeGrafter"/>
</dbReference>
<feature type="signal peptide" evidence="1">
    <location>
        <begin position="1"/>
        <end position="32"/>
    </location>
</feature>
<keyword evidence="5" id="KW-1185">Reference proteome</keyword>
<dbReference type="OrthoDB" id="2987164at2"/>
<evidence type="ECO:0000256" key="1">
    <source>
        <dbReference type="SAM" id="SignalP"/>
    </source>
</evidence>
<dbReference type="EMBL" id="FNDX01000015">
    <property type="protein sequence ID" value="SDJ33607.1"/>
    <property type="molecule type" value="Genomic_DNA"/>
</dbReference>
<keyword evidence="1" id="KW-0732">Signal</keyword>
<dbReference type="InterPro" id="IPR012854">
    <property type="entry name" value="Cu_amine_oxidase-like_N"/>
</dbReference>
<proteinExistence type="predicted"/>
<name>A0A1G8SWK6_9BACL</name>
<organism evidence="4 5">
    <name type="scientific">Paenibacillus typhae</name>
    <dbReference type="NCBI Taxonomy" id="1174501"/>
    <lineage>
        <taxon>Bacteria</taxon>
        <taxon>Bacillati</taxon>
        <taxon>Bacillota</taxon>
        <taxon>Bacilli</taxon>
        <taxon>Bacillales</taxon>
        <taxon>Paenibacillaceae</taxon>
        <taxon>Paenibacillus</taxon>
    </lineage>
</organism>
<reference evidence="5" key="1">
    <citation type="submission" date="2016-10" db="EMBL/GenBank/DDBJ databases">
        <authorList>
            <person name="Varghese N."/>
            <person name="Submissions S."/>
        </authorList>
    </citation>
    <scope>NUCLEOTIDE SEQUENCE [LARGE SCALE GENOMIC DNA]</scope>
    <source>
        <strain evidence="5">CGMCC 1.11012</strain>
    </source>
</reference>
<dbReference type="InterPro" id="IPR036514">
    <property type="entry name" value="SGNH_hydro_sf"/>
</dbReference>
<dbReference type="SUPFAM" id="SSF52266">
    <property type="entry name" value="SGNH hydrolase"/>
    <property type="match status" value="1"/>
</dbReference>
<dbReference type="AlphaFoldDB" id="A0A1G8SWK6"/>
<dbReference type="PANTHER" id="PTHR30383">
    <property type="entry name" value="THIOESTERASE 1/PROTEASE 1/LYSOPHOSPHOLIPASE L1"/>
    <property type="match status" value="1"/>
</dbReference>
<dbReference type="Pfam" id="PF13472">
    <property type="entry name" value="Lipase_GDSL_2"/>
    <property type="match status" value="1"/>
</dbReference>
<dbReference type="InterPro" id="IPR036582">
    <property type="entry name" value="Mao_N_sf"/>
</dbReference>
<dbReference type="STRING" id="1174501.SAMN05216192_11577"/>
<dbReference type="Gene3D" id="3.40.50.1110">
    <property type="entry name" value="SGNH hydrolase"/>
    <property type="match status" value="1"/>
</dbReference>
<dbReference type="InterPro" id="IPR051532">
    <property type="entry name" value="Ester_Hydrolysis_Enzymes"/>
</dbReference>
<feature type="domain" description="SGNH hydrolase-type esterase" evidence="3">
    <location>
        <begin position="50"/>
        <end position="285"/>
    </location>
</feature>
<protein>
    <submittedName>
        <fullName evidence="4">Lysophospholipase L1</fullName>
    </submittedName>
</protein>
<dbReference type="Proteomes" id="UP000199050">
    <property type="component" value="Unassembled WGS sequence"/>
</dbReference>
<feature type="domain" description="Copper amine oxidase-like N-terminal" evidence="2">
    <location>
        <begin position="320"/>
        <end position="431"/>
    </location>
</feature>
<dbReference type="PANTHER" id="PTHR30383:SF5">
    <property type="entry name" value="SGNH HYDROLASE-TYPE ESTERASE DOMAIN-CONTAINING PROTEIN"/>
    <property type="match status" value="1"/>
</dbReference>
<evidence type="ECO:0000313" key="5">
    <source>
        <dbReference type="Proteomes" id="UP000199050"/>
    </source>
</evidence>
<feature type="chain" id="PRO_5011753042" evidence="1">
    <location>
        <begin position="33"/>
        <end position="433"/>
    </location>
</feature>
<sequence length="433" mass="45308">MLMAWKKLWAAGTSGMLLFTLLLGAGVEQADAADTAAGQGTGQDVFRIVALGDSITAGYEPGMTDPNTKPYGYAERLLEQGWYHGRSALNNYGILGLTSAGLLNYTGAIKNGTVIPAEGIQAGLPDPRISQFAQLTPQIKTELADADLITITIGGNDVSSLFLKVKELASADFEAQLEQRLTAYTTNVKAALENIRAVSPAATILLADQYQPAPKIALGANYATLMGAAERFTAAADSVTASLNTAAAPVVTAHVAARFAGVEASLTHIIGAGAADFHPTQLGYEKIARVFAELEWGEYRTPSAIAMTGAGAAAAPMSIVVKGVELNTPNKPILKNGQNFLALKDILNAVGATGKWDNKTSSATIVYGGRTVVITIGSKFIKVNGVNQAIDTPAFLQKVGKEDKTYLPLAALATGLGFDVNYSSKLRTAFINP</sequence>
<accession>A0A1G8SWK6</accession>
<dbReference type="Gene3D" id="3.30.457.10">
    <property type="entry name" value="Copper amine oxidase-like, N-terminal domain"/>
    <property type="match status" value="1"/>
</dbReference>
<evidence type="ECO:0000259" key="2">
    <source>
        <dbReference type="Pfam" id="PF07833"/>
    </source>
</evidence>
<dbReference type="SUPFAM" id="SSF55383">
    <property type="entry name" value="Copper amine oxidase, domain N"/>
    <property type="match status" value="1"/>
</dbReference>